<organism evidence="2 3">
    <name type="scientific">Pichia sorbitophila (strain ATCC MYA-4447 / BCRC 22081 / CBS 7064 / NBRC 10061 / NRRL Y-12695)</name>
    <name type="common">Hybrid yeast</name>
    <dbReference type="NCBI Taxonomy" id="559304"/>
    <lineage>
        <taxon>Eukaryota</taxon>
        <taxon>Fungi</taxon>
        <taxon>Dikarya</taxon>
        <taxon>Ascomycota</taxon>
        <taxon>Saccharomycotina</taxon>
        <taxon>Pichiomycetes</taxon>
        <taxon>Debaryomycetaceae</taxon>
        <taxon>Millerozyma</taxon>
    </lineage>
</organism>
<dbReference type="STRING" id="559304.G8Y3S6"/>
<feature type="compositionally biased region" description="Polar residues" evidence="1">
    <location>
        <begin position="322"/>
        <end position="343"/>
    </location>
</feature>
<feature type="region of interest" description="Disordered" evidence="1">
    <location>
        <begin position="16"/>
        <end position="94"/>
    </location>
</feature>
<dbReference type="OMA" id="PNASHEM"/>
<dbReference type="AlphaFoldDB" id="G8Y3S6"/>
<feature type="compositionally biased region" description="Polar residues" evidence="1">
    <location>
        <begin position="243"/>
        <end position="267"/>
    </location>
</feature>
<feature type="compositionally biased region" description="Basic and acidic residues" evidence="1">
    <location>
        <begin position="17"/>
        <end position="26"/>
    </location>
</feature>
<evidence type="ECO:0000313" key="2">
    <source>
        <dbReference type="EMBL" id="CCE85344.1"/>
    </source>
</evidence>
<feature type="compositionally biased region" description="Polar residues" evidence="1">
    <location>
        <begin position="279"/>
        <end position="298"/>
    </location>
</feature>
<dbReference type="EMBL" id="FO082047">
    <property type="protein sequence ID" value="CCE85344.1"/>
    <property type="molecule type" value="Genomic_DNA"/>
</dbReference>
<keyword evidence="3" id="KW-1185">Reference proteome</keyword>
<reference evidence="2 3" key="1">
    <citation type="journal article" date="2012" name="G3 (Bethesda)">
        <title>Pichia sorbitophila, an interspecies yeast hybrid reveals early steps of genome resolution following polyploidization.</title>
        <authorList>
            <person name="Leh Louis V."/>
            <person name="Despons L."/>
            <person name="Friedrich A."/>
            <person name="Martin T."/>
            <person name="Durrens P."/>
            <person name="Casaregola S."/>
            <person name="Neuveglise C."/>
            <person name="Fairhead C."/>
            <person name="Marck C."/>
            <person name="Cruz J.A."/>
            <person name="Straub M.L."/>
            <person name="Kugler V."/>
            <person name="Sacerdot C."/>
            <person name="Uzunov Z."/>
            <person name="Thierry A."/>
            <person name="Weiss S."/>
            <person name="Bleykasten C."/>
            <person name="De Montigny J."/>
            <person name="Jacques N."/>
            <person name="Jung P."/>
            <person name="Lemaire M."/>
            <person name="Mallet S."/>
            <person name="Morel G."/>
            <person name="Richard G.F."/>
            <person name="Sarkar A."/>
            <person name="Savel G."/>
            <person name="Schacherer J."/>
            <person name="Seret M.L."/>
            <person name="Talla E."/>
            <person name="Samson G."/>
            <person name="Jubin C."/>
            <person name="Poulain J."/>
            <person name="Vacherie B."/>
            <person name="Barbe V."/>
            <person name="Pelletier E."/>
            <person name="Sherman D.J."/>
            <person name="Westhof E."/>
            <person name="Weissenbach J."/>
            <person name="Baret P.V."/>
            <person name="Wincker P."/>
            <person name="Gaillardin C."/>
            <person name="Dujon B."/>
            <person name="Souciet J.L."/>
        </authorList>
    </citation>
    <scope>NUCLEOTIDE SEQUENCE [LARGE SCALE GENOMIC DNA]</scope>
    <source>
        <strain evidence="3">ATCC MYA-4447 / BCRC 22081 / CBS 7064 / NBRC 10061 / NRRL Y-12695</strain>
    </source>
</reference>
<sequence>MSAPKANSRLLAISELAKNRDTKIKDSGVQQSSSGFENSRSPDLESGRKLEEAAKSASTHSSECSSPKNSNASDSCCSLHKDSKTDSKNASMGKDRSCLDEQIALLLNIPVESMGEGPFWPYSSETLNEVLRLKIEQEKSRQQSNKIEFGLVALELLKLAESLHVSSELIPHLFISNTPVGELKHKLSELKHDGKDITEKTAKFINSSYSHKTGFSLETSRSIRHKSHDEKLLPSFAEKADSLRTSSEALSPARSPNNRSPILATTRSSSCDSKSKESPNASHEMSNPKASPGLSSTYSPPPTIVPPMYPLYHTPGPAYTAAPQTSTSRKNQADSPTSGNSLPPSSPFIQKYPSLMYPAFRGYQGPISQQAPYSYYQRPPPQSGMYSTGAPGTISPGYYPQNVPLHYPMTESEGAKSHKIHYKSDDESSPHPPAKKHKGSGNPKSHGINFMITTPKNPPAKKYNKEK</sequence>
<feature type="compositionally biased region" description="Basic and acidic residues" evidence="1">
    <location>
        <begin position="79"/>
        <end position="94"/>
    </location>
</feature>
<dbReference type="eggNOG" id="ENOG502SGXG">
    <property type="taxonomic scope" value="Eukaryota"/>
</dbReference>
<accession>G8Y3S6</accession>
<feature type="compositionally biased region" description="Polar residues" evidence="1">
    <location>
        <begin position="56"/>
        <end position="76"/>
    </location>
</feature>
<evidence type="ECO:0000313" key="3">
    <source>
        <dbReference type="Proteomes" id="UP000005222"/>
    </source>
</evidence>
<dbReference type="InterPro" id="IPR021216">
    <property type="entry name" value="DUF2722"/>
</dbReference>
<feature type="region of interest" description="Disordered" evidence="1">
    <location>
        <begin position="243"/>
        <end position="347"/>
    </location>
</feature>
<name>G8Y3S6_PICSO</name>
<feature type="compositionally biased region" description="Basic and acidic residues" evidence="1">
    <location>
        <begin position="40"/>
        <end position="54"/>
    </location>
</feature>
<dbReference type="Pfam" id="PF10846">
    <property type="entry name" value="DUF2722"/>
    <property type="match status" value="1"/>
</dbReference>
<feature type="compositionally biased region" description="Pro residues" evidence="1">
    <location>
        <begin position="299"/>
        <end position="309"/>
    </location>
</feature>
<dbReference type="InParanoid" id="G8Y3S6"/>
<protein>
    <submittedName>
        <fullName evidence="2">Piso0_004933 protein</fullName>
    </submittedName>
</protein>
<proteinExistence type="predicted"/>
<dbReference type="HOGENOM" id="CLU_550923_0_0_1"/>
<dbReference type="OrthoDB" id="4022975at2759"/>
<evidence type="ECO:0000256" key="1">
    <source>
        <dbReference type="SAM" id="MobiDB-lite"/>
    </source>
</evidence>
<dbReference type="Proteomes" id="UP000005222">
    <property type="component" value="Chromosome M"/>
</dbReference>
<gene>
    <name evidence="2" type="primary">Piso0_004933</name>
    <name evidence="2" type="ORF">GNLVRS01_PISO0M04148g</name>
</gene>
<feature type="compositionally biased region" description="Polar residues" evidence="1">
    <location>
        <begin position="28"/>
        <end position="39"/>
    </location>
</feature>
<feature type="region of interest" description="Disordered" evidence="1">
    <location>
        <begin position="405"/>
        <end position="467"/>
    </location>
</feature>